<keyword evidence="4" id="KW-1185">Reference proteome</keyword>
<organism evidence="3 4">
    <name type="scientific">Sphingomonas aurea</name>
    <dbReference type="NCBI Taxonomy" id="3063994"/>
    <lineage>
        <taxon>Bacteria</taxon>
        <taxon>Pseudomonadati</taxon>
        <taxon>Pseudomonadota</taxon>
        <taxon>Alphaproteobacteria</taxon>
        <taxon>Sphingomonadales</taxon>
        <taxon>Sphingomonadaceae</taxon>
        <taxon>Sphingomonas</taxon>
    </lineage>
</organism>
<accession>A0ABT9EFM3</accession>
<feature type="region of interest" description="Disordered" evidence="1">
    <location>
        <begin position="111"/>
        <end position="151"/>
    </location>
</feature>
<dbReference type="EMBL" id="JAUUDS010000001">
    <property type="protein sequence ID" value="MDP1025761.1"/>
    <property type="molecule type" value="Genomic_DNA"/>
</dbReference>
<dbReference type="RefSeq" id="WP_305171348.1">
    <property type="nucleotide sequence ID" value="NZ_JAUUDS010000001.1"/>
</dbReference>
<evidence type="ECO:0000259" key="2">
    <source>
        <dbReference type="Pfam" id="PF11695"/>
    </source>
</evidence>
<dbReference type="Proteomes" id="UP001230685">
    <property type="component" value="Unassembled WGS sequence"/>
</dbReference>
<protein>
    <submittedName>
        <fullName evidence="3">DUF3291 domain-containing protein</fullName>
    </submittedName>
</protein>
<dbReference type="SUPFAM" id="SSF54909">
    <property type="entry name" value="Dimeric alpha+beta barrel"/>
    <property type="match status" value="1"/>
</dbReference>
<gene>
    <name evidence="3" type="ORF">Q5H91_00905</name>
</gene>
<evidence type="ECO:0000256" key="1">
    <source>
        <dbReference type="SAM" id="MobiDB-lite"/>
    </source>
</evidence>
<name>A0ABT9EFM3_9SPHN</name>
<dbReference type="InterPro" id="IPR021708">
    <property type="entry name" value="DUF3291"/>
</dbReference>
<feature type="domain" description="DUF3291" evidence="2">
    <location>
        <begin position="44"/>
        <end position="108"/>
    </location>
</feature>
<evidence type="ECO:0000313" key="4">
    <source>
        <dbReference type="Proteomes" id="UP001230685"/>
    </source>
</evidence>
<dbReference type="InterPro" id="IPR011008">
    <property type="entry name" value="Dimeric_a/b-barrel"/>
</dbReference>
<comment type="caution">
    <text evidence="3">The sequence shown here is derived from an EMBL/GenBank/DDBJ whole genome shotgun (WGS) entry which is preliminary data.</text>
</comment>
<reference evidence="3 4" key="1">
    <citation type="submission" date="2023-07" db="EMBL/GenBank/DDBJ databases">
        <authorList>
            <person name="Kim M.K."/>
        </authorList>
    </citation>
    <scope>NUCLEOTIDE SEQUENCE [LARGE SCALE GENOMIC DNA]</scope>
    <source>
        <strain evidence="3 4">KR1UV-12</strain>
    </source>
</reference>
<dbReference type="Pfam" id="PF11695">
    <property type="entry name" value="DUF3291"/>
    <property type="match status" value="1"/>
</dbReference>
<evidence type="ECO:0000313" key="3">
    <source>
        <dbReference type="EMBL" id="MDP1025761.1"/>
    </source>
</evidence>
<proteinExistence type="predicted"/>
<sequence length="151" mass="17142">MTFVSITRLRIRAFRFMPAFALHTWRAQRQVERAAGIVGGSLLADRKLTFWTMTLWRDRSDMRAYMTSGDHLTAMPRLLDWCDQVSIAHWDQETPSLPGWADADGRMRIEGRPSKVRHPAPGHADMSFAPPRLSGAVPIRAKTPASRLDDN</sequence>